<feature type="domain" description="F-box" evidence="2">
    <location>
        <begin position="17"/>
        <end position="47"/>
    </location>
</feature>
<dbReference type="PANTHER" id="PTHR31672:SF13">
    <property type="entry name" value="F-BOX PROTEIN CPR30-LIKE"/>
    <property type="match status" value="1"/>
</dbReference>
<dbReference type="PANTHER" id="PTHR31672">
    <property type="entry name" value="BNACNNG10540D PROTEIN"/>
    <property type="match status" value="1"/>
</dbReference>
<keyword evidence="1" id="KW-0472">Membrane</keyword>
<evidence type="ECO:0000313" key="3">
    <source>
        <dbReference type="EnsemblPlants" id="AUR62003094-RA:cds"/>
    </source>
</evidence>
<evidence type="ECO:0000259" key="2">
    <source>
        <dbReference type="Pfam" id="PF00646"/>
    </source>
</evidence>
<dbReference type="Pfam" id="PF00646">
    <property type="entry name" value="F-box"/>
    <property type="match status" value="1"/>
</dbReference>
<dbReference type="Proteomes" id="UP000596660">
    <property type="component" value="Unplaced"/>
</dbReference>
<keyword evidence="1" id="KW-0812">Transmembrane</keyword>
<dbReference type="InterPro" id="IPR050796">
    <property type="entry name" value="SCF_F-box_component"/>
</dbReference>
<dbReference type="SUPFAM" id="SSF81383">
    <property type="entry name" value="F-box domain"/>
    <property type="match status" value="1"/>
</dbReference>
<reference evidence="3" key="1">
    <citation type="journal article" date="2017" name="Nature">
        <title>The genome of Chenopodium quinoa.</title>
        <authorList>
            <person name="Jarvis D.E."/>
            <person name="Ho Y.S."/>
            <person name="Lightfoot D.J."/>
            <person name="Schmoeckel S.M."/>
            <person name="Li B."/>
            <person name="Borm T.J.A."/>
            <person name="Ohyanagi H."/>
            <person name="Mineta K."/>
            <person name="Michell C.T."/>
            <person name="Saber N."/>
            <person name="Kharbatia N.M."/>
            <person name="Rupper R.R."/>
            <person name="Sharp A.R."/>
            <person name="Dally N."/>
            <person name="Boughton B.A."/>
            <person name="Woo Y.H."/>
            <person name="Gao G."/>
            <person name="Schijlen E.G.W.M."/>
            <person name="Guo X."/>
            <person name="Momin A.A."/>
            <person name="Negrao S."/>
            <person name="Al-Babili S."/>
            <person name="Gehring C."/>
            <person name="Roessner U."/>
            <person name="Jung C."/>
            <person name="Murphy K."/>
            <person name="Arold S.T."/>
            <person name="Gojobori T."/>
            <person name="van der Linden C.G."/>
            <person name="van Loo E.N."/>
            <person name="Jellen E.N."/>
            <person name="Maughan P.J."/>
            <person name="Tester M."/>
        </authorList>
    </citation>
    <scope>NUCLEOTIDE SEQUENCE [LARGE SCALE GENOMIC DNA]</scope>
    <source>
        <strain evidence="3">cv. PI 614886</strain>
    </source>
</reference>
<organism evidence="3 4">
    <name type="scientific">Chenopodium quinoa</name>
    <name type="common">Quinoa</name>
    <dbReference type="NCBI Taxonomy" id="63459"/>
    <lineage>
        <taxon>Eukaryota</taxon>
        <taxon>Viridiplantae</taxon>
        <taxon>Streptophyta</taxon>
        <taxon>Embryophyta</taxon>
        <taxon>Tracheophyta</taxon>
        <taxon>Spermatophyta</taxon>
        <taxon>Magnoliopsida</taxon>
        <taxon>eudicotyledons</taxon>
        <taxon>Gunneridae</taxon>
        <taxon>Pentapetalae</taxon>
        <taxon>Caryophyllales</taxon>
        <taxon>Chenopodiaceae</taxon>
        <taxon>Chenopodioideae</taxon>
        <taxon>Atripliceae</taxon>
        <taxon>Chenopodium</taxon>
    </lineage>
</organism>
<proteinExistence type="predicted"/>
<feature type="transmembrane region" description="Helical" evidence="1">
    <location>
        <begin position="79"/>
        <end position="102"/>
    </location>
</feature>
<dbReference type="InterPro" id="IPR036047">
    <property type="entry name" value="F-box-like_dom_sf"/>
</dbReference>
<evidence type="ECO:0000313" key="4">
    <source>
        <dbReference type="Proteomes" id="UP000596660"/>
    </source>
</evidence>
<reference evidence="3" key="2">
    <citation type="submission" date="2021-03" db="UniProtKB">
        <authorList>
            <consortium name="EnsemblPlants"/>
        </authorList>
    </citation>
    <scope>IDENTIFICATION</scope>
</reference>
<dbReference type="EnsemblPlants" id="AUR62003094-RA">
    <property type="protein sequence ID" value="AUR62003094-RA:cds"/>
    <property type="gene ID" value="AUR62003094"/>
</dbReference>
<accession>A0A803KVN6</accession>
<name>A0A803KVN6_CHEQI</name>
<keyword evidence="1" id="KW-1133">Transmembrane helix</keyword>
<dbReference type="OMA" id="RDDMTIS"/>
<protein>
    <recommendedName>
        <fullName evidence="2">F-box domain-containing protein</fullName>
    </recommendedName>
</protein>
<dbReference type="AlphaFoldDB" id="A0A803KVN6"/>
<evidence type="ECO:0000256" key="1">
    <source>
        <dbReference type="SAM" id="Phobius"/>
    </source>
</evidence>
<sequence>MEEIADATNTVEEQRYLPDDLITQHILTRLPVKSLLQFKSVSKQWNKFYLFSCNSDDSYDISDKNLMKLGFDFRSGEDLVLIGTCNGLVCLASFSGFFFILWNPITDKFKKYMAPDLSLDSPCRVSWGFGTDEYEEIGFSHGEEPIRNPYAFHTRQGVLVDETLYWIVSEVDDFGRKILAFDLALETFNSSVDLDLVSDAVYRDKFLCVMGGCLSKCGMNIRDDMTISMLKGPGKIESIRLSRHLRLRSCQGIVGFKGTGKFYVLLEDSTIGVINPSSKPMKYTPILTWKKLGKSRVASFVPSLIFPSTGV</sequence>
<keyword evidence="4" id="KW-1185">Reference proteome</keyword>
<dbReference type="InterPro" id="IPR001810">
    <property type="entry name" value="F-box_dom"/>
</dbReference>
<dbReference type="Gene3D" id="1.20.1280.50">
    <property type="match status" value="1"/>
</dbReference>
<dbReference type="CDD" id="cd22157">
    <property type="entry name" value="F-box_AtFBW1-like"/>
    <property type="match status" value="1"/>
</dbReference>
<dbReference type="Gramene" id="AUR62003094-RA">
    <property type="protein sequence ID" value="AUR62003094-RA:cds"/>
    <property type="gene ID" value="AUR62003094"/>
</dbReference>